<sequence length="937" mass="104386">MELLLWLLTQPLAILCNALPRYVCQRLLFMPTLAIGASLYSQFQALVLVLFFCALLLAELVTLAISSLANSSEQPAGSGGAAGLQQPFYGMAVCYVYYSVFRVLLFFCYTMWTGLWETVYDMPTVQRVMAGQRTERRDENLSPTGQGIPPKDGSACALSPDYDADEDLARRIFNRRALLLSPWFVLVCFSIGMIAARNYCEGWLEGGGQDFGCAFFDPAARLNRVLRFTIFLISMQGLQVFLALFPKWYVAIAQARFTCLGLLALLCFVLTQILVSLRVCMWLAVPVLESMSLQHQHYLFDCWVKAFFALSVLLMTIVITRADNIGRTGFSMKRLGETSFWSRLNASQQMLWLWLLVMQGLHRIITRGVGSAHSDAVVQSILHPLLMAFVCTVTFVVQKVSRYATKRPAPIQMLMVVASLPCFFVACYLCSFVQEEGKGKPLLLVVFVWLHLCSEGLSTLRTWLIWLSSMQIACEEQQQPKHIKIEKRKTMKFSVEQRDHTPELKLASIMLRLVFLCTCSFCTVIGLCASMAVVQQRTGFKGSPALLRWRALPRGVEINNAGVSVLTLTSNTGNASSEGSASTALGSEEQPSYMICGQTWHGLHLIDYALLSELPYLPNLAGQDFPQLLKLLLPHLPLKVTNYSSGGRPWVELELSSKNGRPAVSIVVVSGTLVDRWRDILEDIRMWTEPVMIQIIGTFCPLTRMWPRETTALVIGSWHRIMLGLGVKLQWQYKEILDHVRQLPADRQVVLTGHSLGAGMALVVGALTGRTAIGIQPPGTYHSLAKHQAIHPRGHAMEEGSHVLHQKSLSLVFEGDWIQNFDNHGGLVQTMACDQSAQSLIGGCHVLEGAVCHLLQHCGDHAGEFRTCTHVYNPVDSTLELLDSIVPFVQQCWQSIQADLLQNTGQFQSMLVAGATMFVIVAMRYALPLPHQDTRLA</sequence>
<feature type="transmembrane region" description="Helical" evidence="2">
    <location>
        <begin position="257"/>
        <end position="285"/>
    </location>
</feature>
<feature type="transmembrane region" description="Helical" evidence="2">
    <location>
        <begin position="513"/>
        <end position="534"/>
    </location>
</feature>
<feature type="region of interest" description="Disordered" evidence="1">
    <location>
        <begin position="132"/>
        <end position="153"/>
    </location>
</feature>
<keyword evidence="2" id="KW-1133">Transmembrane helix</keyword>
<feature type="transmembrane region" description="Helical" evidence="2">
    <location>
        <begin position="42"/>
        <end position="65"/>
    </location>
</feature>
<evidence type="ECO:0000256" key="1">
    <source>
        <dbReference type="SAM" id="MobiDB-lite"/>
    </source>
</evidence>
<keyword evidence="2" id="KW-0812">Transmembrane</keyword>
<feature type="transmembrane region" description="Helical" evidence="2">
    <location>
        <begin position="177"/>
        <end position="196"/>
    </location>
</feature>
<keyword evidence="2" id="KW-0472">Membrane</keyword>
<dbReference type="Proteomes" id="UP000626109">
    <property type="component" value="Unassembled WGS sequence"/>
</dbReference>
<accession>A0A813LJZ0</accession>
<protein>
    <recommendedName>
        <fullName evidence="5">Fungal lipase-like domain-containing protein</fullName>
    </recommendedName>
</protein>
<name>A0A813LJZ0_POLGL</name>
<evidence type="ECO:0000313" key="3">
    <source>
        <dbReference type="EMBL" id="CAE8731626.1"/>
    </source>
</evidence>
<feature type="transmembrane region" description="Helical" evidence="2">
    <location>
        <begin position="381"/>
        <end position="401"/>
    </location>
</feature>
<feature type="transmembrane region" description="Helical" evidence="2">
    <location>
        <begin position="340"/>
        <end position="361"/>
    </location>
</feature>
<feature type="transmembrane region" description="Helical" evidence="2">
    <location>
        <begin position="440"/>
        <end position="460"/>
    </location>
</feature>
<gene>
    <name evidence="3" type="ORF">PGLA2088_LOCUS46087</name>
</gene>
<feature type="transmembrane region" description="Helical" evidence="2">
    <location>
        <begin position="413"/>
        <end position="434"/>
    </location>
</feature>
<evidence type="ECO:0000313" key="4">
    <source>
        <dbReference type="Proteomes" id="UP000626109"/>
    </source>
</evidence>
<feature type="transmembrane region" description="Helical" evidence="2">
    <location>
        <begin position="297"/>
        <end position="319"/>
    </location>
</feature>
<evidence type="ECO:0008006" key="5">
    <source>
        <dbReference type="Google" id="ProtNLM"/>
    </source>
</evidence>
<reference evidence="3" key="1">
    <citation type="submission" date="2021-02" db="EMBL/GenBank/DDBJ databases">
        <authorList>
            <person name="Dougan E. K."/>
            <person name="Rhodes N."/>
            <person name="Thang M."/>
            <person name="Chan C."/>
        </authorList>
    </citation>
    <scope>NUCLEOTIDE SEQUENCE</scope>
</reference>
<dbReference type="Gene3D" id="3.40.50.1820">
    <property type="entry name" value="alpha/beta hydrolase"/>
    <property type="match status" value="1"/>
</dbReference>
<dbReference type="AlphaFoldDB" id="A0A813LJZ0"/>
<proteinExistence type="predicted"/>
<evidence type="ECO:0000256" key="2">
    <source>
        <dbReference type="SAM" id="Phobius"/>
    </source>
</evidence>
<dbReference type="SUPFAM" id="SSF53474">
    <property type="entry name" value="alpha/beta-Hydrolases"/>
    <property type="match status" value="1"/>
</dbReference>
<comment type="caution">
    <text evidence="3">The sequence shown here is derived from an EMBL/GenBank/DDBJ whole genome shotgun (WGS) entry which is preliminary data.</text>
</comment>
<feature type="transmembrane region" description="Helical" evidence="2">
    <location>
        <begin position="225"/>
        <end position="245"/>
    </location>
</feature>
<dbReference type="InterPro" id="IPR029058">
    <property type="entry name" value="AB_hydrolase_fold"/>
</dbReference>
<dbReference type="EMBL" id="CAJNNW010036037">
    <property type="protein sequence ID" value="CAE8731626.1"/>
    <property type="molecule type" value="Genomic_DNA"/>
</dbReference>
<organism evidence="3 4">
    <name type="scientific">Polarella glacialis</name>
    <name type="common">Dinoflagellate</name>
    <dbReference type="NCBI Taxonomy" id="89957"/>
    <lineage>
        <taxon>Eukaryota</taxon>
        <taxon>Sar</taxon>
        <taxon>Alveolata</taxon>
        <taxon>Dinophyceae</taxon>
        <taxon>Suessiales</taxon>
        <taxon>Suessiaceae</taxon>
        <taxon>Polarella</taxon>
    </lineage>
</organism>